<feature type="transmembrane region" description="Helical" evidence="1">
    <location>
        <begin position="130"/>
        <end position="151"/>
    </location>
</feature>
<reference evidence="2" key="1">
    <citation type="submission" date="2019-10" db="EMBL/GenBank/DDBJ databases">
        <title>Draft genome sequece of Microseira wollei NIES-4236.</title>
        <authorList>
            <person name="Yamaguchi H."/>
            <person name="Suzuki S."/>
            <person name="Kawachi M."/>
        </authorList>
    </citation>
    <scope>NUCLEOTIDE SEQUENCE</scope>
    <source>
        <strain evidence="2">NIES-4236</strain>
    </source>
</reference>
<name>A0AAV3X6V2_9CYAN</name>
<dbReference type="Proteomes" id="UP001050975">
    <property type="component" value="Unassembled WGS sequence"/>
</dbReference>
<dbReference type="EMBL" id="BLAY01000035">
    <property type="protein sequence ID" value="GET37864.1"/>
    <property type="molecule type" value="Genomic_DNA"/>
</dbReference>
<evidence type="ECO:0008006" key="4">
    <source>
        <dbReference type="Google" id="ProtNLM"/>
    </source>
</evidence>
<feature type="transmembrane region" description="Helical" evidence="1">
    <location>
        <begin position="35"/>
        <end position="56"/>
    </location>
</feature>
<proteinExistence type="predicted"/>
<dbReference type="AlphaFoldDB" id="A0AAV3X6V2"/>
<sequence length="225" mass="25403">MKTFSILLYLLQNRQEFIAEICQGLKINNKIIGQLIVSFIFLAIYGAIIGANHSLLQAFSSAVKLLALYLITLLICLPPLYFFNILSGSRCSIGQYLAMVLTGVSVTSVLLFSLAPITLFFGISLNSYKFFQLFNVAIFAIAGLIGVNYVYQAMKFFYEQESENQAARMNILRFWLALYAFVGSQLGWTLRPFFGTPGKPFQLFRSEIESNFYLHILHVLGLNVK</sequence>
<keyword evidence="1" id="KW-1133">Transmembrane helix</keyword>
<dbReference type="RefSeq" id="WP_226580069.1">
    <property type="nucleotide sequence ID" value="NZ_BLAY01000035.1"/>
</dbReference>
<evidence type="ECO:0000256" key="1">
    <source>
        <dbReference type="SAM" id="Phobius"/>
    </source>
</evidence>
<evidence type="ECO:0000313" key="2">
    <source>
        <dbReference type="EMBL" id="GET37864.1"/>
    </source>
</evidence>
<keyword evidence="3" id="KW-1185">Reference proteome</keyword>
<evidence type="ECO:0000313" key="3">
    <source>
        <dbReference type="Proteomes" id="UP001050975"/>
    </source>
</evidence>
<keyword evidence="1" id="KW-0472">Membrane</keyword>
<accession>A0AAV3X6V2</accession>
<feature type="transmembrane region" description="Helical" evidence="1">
    <location>
        <begin position="62"/>
        <end position="84"/>
    </location>
</feature>
<comment type="caution">
    <text evidence="2">The sequence shown here is derived from an EMBL/GenBank/DDBJ whole genome shotgun (WGS) entry which is preliminary data.</text>
</comment>
<protein>
    <recommendedName>
        <fullName evidence="4">Actin-binding WH2 domain-containing protein</fullName>
    </recommendedName>
</protein>
<gene>
    <name evidence="2" type="ORF">MiSe_26180</name>
</gene>
<feature type="transmembrane region" description="Helical" evidence="1">
    <location>
        <begin position="96"/>
        <end position="124"/>
    </location>
</feature>
<feature type="transmembrane region" description="Helical" evidence="1">
    <location>
        <begin position="172"/>
        <end position="190"/>
    </location>
</feature>
<organism evidence="2 3">
    <name type="scientific">Microseira wollei NIES-4236</name>
    <dbReference type="NCBI Taxonomy" id="2530354"/>
    <lineage>
        <taxon>Bacteria</taxon>
        <taxon>Bacillati</taxon>
        <taxon>Cyanobacteriota</taxon>
        <taxon>Cyanophyceae</taxon>
        <taxon>Oscillatoriophycideae</taxon>
        <taxon>Aerosakkonematales</taxon>
        <taxon>Aerosakkonemataceae</taxon>
        <taxon>Microseira</taxon>
    </lineage>
</organism>
<keyword evidence="1" id="KW-0812">Transmembrane</keyword>